<organism evidence="3 4">
    <name type="scientific">Rhamnella rubrinervis</name>
    <dbReference type="NCBI Taxonomy" id="2594499"/>
    <lineage>
        <taxon>Eukaryota</taxon>
        <taxon>Viridiplantae</taxon>
        <taxon>Streptophyta</taxon>
        <taxon>Embryophyta</taxon>
        <taxon>Tracheophyta</taxon>
        <taxon>Spermatophyta</taxon>
        <taxon>Magnoliopsida</taxon>
        <taxon>eudicotyledons</taxon>
        <taxon>Gunneridae</taxon>
        <taxon>Pentapetalae</taxon>
        <taxon>rosids</taxon>
        <taxon>fabids</taxon>
        <taxon>Rosales</taxon>
        <taxon>Rhamnaceae</taxon>
        <taxon>rhamnoid group</taxon>
        <taxon>Rhamneae</taxon>
        <taxon>Rhamnella</taxon>
    </lineage>
</organism>
<feature type="region of interest" description="Disordered" evidence="1">
    <location>
        <begin position="52"/>
        <end position="136"/>
    </location>
</feature>
<dbReference type="OrthoDB" id="1936010at2759"/>
<evidence type="ECO:0000313" key="3">
    <source>
        <dbReference type="EMBL" id="KAF3439020.1"/>
    </source>
</evidence>
<feature type="compositionally biased region" description="Polar residues" evidence="1">
    <location>
        <begin position="85"/>
        <end position="101"/>
    </location>
</feature>
<gene>
    <name evidence="3" type="ORF">FNV43_RR17295</name>
</gene>
<comment type="caution">
    <text evidence="3">The sequence shown here is derived from an EMBL/GenBank/DDBJ whole genome shotgun (WGS) entry which is preliminary data.</text>
</comment>
<name>A0A8K0E406_9ROSA</name>
<evidence type="ECO:0000256" key="2">
    <source>
        <dbReference type="SAM" id="SignalP"/>
    </source>
</evidence>
<reference evidence="3" key="1">
    <citation type="submission" date="2020-03" db="EMBL/GenBank/DDBJ databases">
        <title>A high-quality chromosome-level genome assembly of a woody plant with both climbing and erect habits, Rhamnella rubrinervis.</title>
        <authorList>
            <person name="Lu Z."/>
            <person name="Yang Y."/>
            <person name="Zhu X."/>
            <person name="Sun Y."/>
        </authorList>
    </citation>
    <scope>NUCLEOTIDE SEQUENCE</scope>
    <source>
        <strain evidence="3">BYM</strain>
        <tissue evidence="3">Leaf</tissue>
    </source>
</reference>
<dbReference type="GO" id="GO:0050793">
    <property type="term" value="P:regulation of developmental process"/>
    <property type="evidence" value="ECO:0007669"/>
    <property type="project" value="InterPro"/>
</dbReference>
<protein>
    <submittedName>
        <fullName evidence="3">Uncharacterized protein</fullName>
    </submittedName>
</protein>
<proteinExistence type="predicted"/>
<dbReference type="PANTHER" id="PTHR34663:SF21">
    <property type="entry name" value="PROTEIN, PUTATIVE-RELATED"/>
    <property type="match status" value="1"/>
</dbReference>
<keyword evidence="2" id="KW-0732">Signal</keyword>
<sequence length="136" mass="13787">MSKSLSLFLLFLLVDSALVAIEARPLNIIKWGSDGSRGIGWGFFDGSALGAMKGSGPSPGQGNKYTDAHTLGGIKAGPSPGQGHKYTNAQTLGGNKNSGPSDGQGHKYTNAKTLGGVKESGPSPGAGHSFVSGIHH</sequence>
<dbReference type="EMBL" id="VOIH02000008">
    <property type="protein sequence ID" value="KAF3439020.1"/>
    <property type="molecule type" value="Genomic_DNA"/>
</dbReference>
<keyword evidence="4" id="KW-1185">Reference proteome</keyword>
<feature type="chain" id="PRO_5035482714" evidence="2">
    <location>
        <begin position="24"/>
        <end position="136"/>
    </location>
</feature>
<dbReference type="PANTHER" id="PTHR34663">
    <property type="entry name" value="OS06G0637400 PROTEIN"/>
    <property type="match status" value="1"/>
</dbReference>
<evidence type="ECO:0000256" key="1">
    <source>
        <dbReference type="SAM" id="MobiDB-lite"/>
    </source>
</evidence>
<accession>A0A8K0E406</accession>
<feature type="signal peptide" evidence="2">
    <location>
        <begin position="1"/>
        <end position="23"/>
    </location>
</feature>
<evidence type="ECO:0000313" key="4">
    <source>
        <dbReference type="Proteomes" id="UP000796880"/>
    </source>
</evidence>
<dbReference type="AlphaFoldDB" id="A0A8K0E406"/>
<dbReference type="Proteomes" id="UP000796880">
    <property type="component" value="Unassembled WGS sequence"/>
</dbReference>
<dbReference type="InterPro" id="IPR044700">
    <property type="entry name" value="PIP2/PIPL1"/>
</dbReference>
<dbReference type="GO" id="GO:0045087">
    <property type="term" value="P:innate immune response"/>
    <property type="evidence" value="ECO:0007669"/>
    <property type="project" value="InterPro"/>
</dbReference>